<evidence type="ECO:0000256" key="1">
    <source>
        <dbReference type="ARBA" id="ARBA00009437"/>
    </source>
</evidence>
<dbReference type="InterPro" id="IPR000847">
    <property type="entry name" value="LysR_HTH_N"/>
</dbReference>
<comment type="caution">
    <text evidence="6">The sequence shown here is derived from an EMBL/GenBank/DDBJ whole genome shotgun (WGS) entry which is preliminary data.</text>
</comment>
<comment type="similarity">
    <text evidence="1">Belongs to the LysR transcriptional regulatory family.</text>
</comment>
<dbReference type="PRINTS" id="PR00039">
    <property type="entry name" value="HTHLYSR"/>
</dbReference>
<accession>A0ABV4UHS8</accession>
<keyword evidence="2" id="KW-0805">Transcription regulation</keyword>
<name>A0ABV4UHS8_9MICC</name>
<keyword evidence="4" id="KW-0804">Transcription</keyword>
<sequence length="283" mass="30991">MDFELRHLRSLLAVVDAGSFTDAGIELGISQAAVSRNVAALERALDVRLLHRTTRSVEPTAAGERTIRRARRILAAVGELEREATAEAETFRIGYAWSALGRHTPELQLQWASAFPRSELRLVRSNTPTAGLAEGACDLAILRRVPDSSALELVLIGHEKRYCALGAGDALARRRTVTLAQVADAPVAMDPKTGSTTPELWPADLRPRRTIATDDTEDWMTLIATGRARGVTAESTAYQHRRPGLVYRLVRDAPPVPVYAAWSTADPPRERRNVVDLLASLYA</sequence>
<dbReference type="Gene3D" id="3.40.190.10">
    <property type="entry name" value="Periplasmic binding protein-like II"/>
    <property type="match status" value="2"/>
</dbReference>
<dbReference type="Pfam" id="PF00126">
    <property type="entry name" value="HTH_1"/>
    <property type="match status" value="1"/>
</dbReference>
<dbReference type="PANTHER" id="PTHR30346">
    <property type="entry name" value="TRANSCRIPTIONAL DUAL REGULATOR HCAR-RELATED"/>
    <property type="match status" value="1"/>
</dbReference>
<evidence type="ECO:0000256" key="2">
    <source>
        <dbReference type="ARBA" id="ARBA00023015"/>
    </source>
</evidence>
<dbReference type="RefSeq" id="WP_373970174.1">
    <property type="nucleotide sequence ID" value="NZ_JBHDLJ010000001.1"/>
</dbReference>
<keyword evidence="7" id="KW-1185">Reference proteome</keyword>
<dbReference type="SUPFAM" id="SSF46785">
    <property type="entry name" value="Winged helix' DNA-binding domain"/>
    <property type="match status" value="1"/>
</dbReference>
<dbReference type="Gene3D" id="1.10.10.10">
    <property type="entry name" value="Winged helix-like DNA-binding domain superfamily/Winged helix DNA-binding domain"/>
    <property type="match status" value="1"/>
</dbReference>
<keyword evidence="3" id="KW-0238">DNA-binding</keyword>
<proteinExistence type="inferred from homology"/>
<gene>
    <name evidence="6" type="ORF">ACETWP_00170</name>
</gene>
<evidence type="ECO:0000256" key="3">
    <source>
        <dbReference type="ARBA" id="ARBA00023125"/>
    </source>
</evidence>
<evidence type="ECO:0000259" key="5">
    <source>
        <dbReference type="PROSITE" id="PS50931"/>
    </source>
</evidence>
<feature type="domain" description="HTH lysR-type" evidence="5">
    <location>
        <begin position="1"/>
        <end position="60"/>
    </location>
</feature>
<evidence type="ECO:0000313" key="7">
    <source>
        <dbReference type="Proteomes" id="UP001575652"/>
    </source>
</evidence>
<dbReference type="InterPro" id="IPR005119">
    <property type="entry name" value="LysR_subst-bd"/>
</dbReference>
<dbReference type="Proteomes" id="UP001575652">
    <property type="component" value="Unassembled WGS sequence"/>
</dbReference>
<evidence type="ECO:0000256" key="4">
    <source>
        <dbReference type="ARBA" id="ARBA00023163"/>
    </source>
</evidence>
<dbReference type="InterPro" id="IPR036390">
    <property type="entry name" value="WH_DNA-bd_sf"/>
</dbReference>
<dbReference type="PROSITE" id="PS50931">
    <property type="entry name" value="HTH_LYSR"/>
    <property type="match status" value="1"/>
</dbReference>
<dbReference type="PANTHER" id="PTHR30346:SF28">
    <property type="entry name" value="HTH-TYPE TRANSCRIPTIONAL REGULATOR CYNR"/>
    <property type="match status" value="1"/>
</dbReference>
<reference evidence="6 7" key="1">
    <citation type="submission" date="2024-09" db="EMBL/GenBank/DDBJ databases">
        <authorList>
            <person name="Salinas-Garcia M.A."/>
            <person name="Prieme A."/>
        </authorList>
    </citation>
    <scope>NUCLEOTIDE SEQUENCE [LARGE SCALE GENOMIC DNA]</scope>
    <source>
        <strain evidence="6 7">DSM 21081</strain>
    </source>
</reference>
<protein>
    <submittedName>
        <fullName evidence="6">LysR family transcriptional regulator</fullName>
    </submittedName>
</protein>
<dbReference type="SUPFAM" id="SSF53850">
    <property type="entry name" value="Periplasmic binding protein-like II"/>
    <property type="match status" value="1"/>
</dbReference>
<dbReference type="EMBL" id="JBHDLJ010000001">
    <property type="protein sequence ID" value="MFB0832999.1"/>
    <property type="molecule type" value="Genomic_DNA"/>
</dbReference>
<dbReference type="Pfam" id="PF03466">
    <property type="entry name" value="LysR_substrate"/>
    <property type="match status" value="1"/>
</dbReference>
<evidence type="ECO:0000313" key="6">
    <source>
        <dbReference type="EMBL" id="MFB0832999.1"/>
    </source>
</evidence>
<dbReference type="InterPro" id="IPR036388">
    <property type="entry name" value="WH-like_DNA-bd_sf"/>
</dbReference>
<organism evidence="6 7">
    <name type="scientific">Arthrobacter halodurans</name>
    <dbReference type="NCBI Taxonomy" id="516699"/>
    <lineage>
        <taxon>Bacteria</taxon>
        <taxon>Bacillati</taxon>
        <taxon>Actinomycetota</taxon>
        <taxon>Actinomycetes</taxon>
        <taxon>Micrococcales</taxon>
        <taxon>Micrococcaceae</taxon>
        <taxon>Arthrobacter</taxon>
    </lineage>
</organism>